<evidence type="ECO:0008006" key="4">
    <source>
        <dbReference type="Google" id="ProtNLM"/>
    </source>
</evidence>
<dbReference type="Proteomes" id="UP000258927">
    <property type="component" value="Chromosome"/>
</dbReference>
<accession>A0A2R4MBL6</accession>
<keyword evidence="3" id="KW-1185">Reference proteome</keyword>
<reference evidence="2 3" key="1">
    <citation type="submission" date="2017-05" db="EMBL/GenBank/DDBJ databases">
        <title>Genome Analysis of Maritalea myrionectae HL2708#5.</title>
        <authorList>
            <consortium name="Cotde Inc.-PKNU"/>
            <person name="Jang D."/>
            <person name="Oh H.-M."/>
        </authorList>
    </citation>
    <scope>NUCLEOTIDE SEQUENCE [LARGE SCALE GENOMIC DNA]</scope>
    <source>
        <strain evidence="2 3">HL2708#5</strain>
    </source>
</reference>
<feature type="transmembrane region" description="Helical" evidence="1">
    <location>
        <begin position="71"/>
        <end position="91"/>
    </location>
</feature>
<gene>
    <name evidence="2" type="ORF">MXMO3_00890</name>
</gene>
<feature type="transmembrane region" description="Helical" evidence="1">
    <location>
        <begin position="103"/>
        <end position="126"/>
    </location>
</feature>
<dbReference type="STRING" id="1122213.GCA_000423365_01906"/>
<keyword evidence="1" id="KW-0812">Transmembrane</keyword>
<keyword evidence="1" id="KW-0472">Membrane</keyword>
<organism evidence="2 3">
    <name type="scientific">Maritalea myrionectae</name>
    <dbReference type="NCBI Taxonomy" id="454601"/>
    <lineage>
        <taxon>Bacteria</taxon>
        <taxon>Pseudomonadati</taxon>
        <taxon>Pseudomonadota</taxon>
        <taxon>Alphaproteobacteria</taxon>
        <taxon>Hyphomicrobiales</taxon>
        <taxon>Devosiaceae</taxon>
        <taxon>Maritalea</taxon>
    </lineage>
</organism>
<dbReference type="RefSeq" id="WP_117395069.1">
    <property type="nucleotide sequence ID" value="NZ_CP021330.1"/>
</dbReference>
<evidence type="ECO:0000256" key="1">
    <source>
        <dbReference type="SAM" id="Phobius"/>
    </source>
</evidence>
<protein>
    <recommendedName>
        <fullName evidence="4">DUF1761 family protein</fullName>
    </recommendedName>
</protein>
<dbReference type="KEGG" id="mmyr:MXMO3_00890"/>
<proteinExistence type="predicted"/>
<evidence type="ECO:0000313" key="2">
    <source>
        <dbReference type="EMBL" id="AVX03422.1"/>
    </source>
</evidence>
<sequence length="131" mass="14046">MLKHLISVLAFVVVTFGVQGLSHFAINKAHYGKIAFMRADPILPLGISVMVVQGVIMSLALSLYSAHPSLLDGLLVSLTFGAFLGLYIALVEPSKYAVPSITSWTWVEASASLVQFSLYGLILGLVHQSLS</sequence>
<feature type="transmembrane region" description="Helical" evidence="1">
    <location>
        <begin position="44"/>
        <end position="64"/>
    </location>
</feature>
<dbReference type="AlphaFoldDB" id="A0A2R4MBL6"/>
<dbReference type="EMBL" id="CP021330">
    <property type="protein sequence ID" value="AVX03422.1"/>
    <property type="molecule type" value="Genomic_DNA"/>
</dbReference>
<evidence type="ECO:0000313" key="3">
    <source>
        <dbReference type="Proteomes" id="UP000258927"/>
    </source>
</evidence>
<keyword evidence="1" id="KW-1133">Transmembrane helix</keyword>
<name>A0A2R4MBL6_9HYPH</name>